<feature type="compositionally biased region" description="Low complexity" evidence="2">
    <location>
        <begin position="369"/>
        <end position="378"/>
    </location>
</feature>
<dbReference type="PROSITE" id="PS50186">
    <property type="entry name" value="DEP"/>
    <property type="match status" value="1"/>
</dbReference>
<sequence>MPSFADSFWSDDMTSGLQVLFYKLYNGCNQCDAFIQLFASRMQYEVSYGRQLCAIQTGIDKEPEDHLETTAGVALHHILKEMENEGDEHLNIASNIESLVLQPFSQWCLDHKGRIKYSEKTLMDNVKNLSKSKNYVSKLERDYFNKCKKLEDFKRINFMNDDELTKAMKSLDLQRQHELYLENEKENQVFGKLGDIEFDYRTLRETITALLKDLPHVEYRLPLINYPLTNTNTGYEITHFILEIMSFKDTDQAERFGQDLLDYGFLKYVNGVGNSFVNSKKFQYQWKDYAYKFAKLPNHTAGNGGNNSSQTPENLQENISRNFSNLTRYFSGDGISGNTTTVVSNNTDSVDDSFDAKELSITSSITDSNDNNNNNNNNDGKENTPVSDDTSNTTGNDTAIGLEPPNISDIERALHGLIKDVEAANLLYFKECNKMDTLRCSVEELMIDHLSFIEKCELDRTKAIKKATIDFCSTISNKMAQMKVHVEKMIDAEGTIDPTGDLLGLISKYNTGLFQPKVITYNNYYNPGIYQNFGIDLETRCRLDKRVVPLIITVILSYMDMIYPDMENDKIRVSTWTQPVKLSLTHQLRNLLNKTQFKNDENIMKIIKDGNYEPSTIASVLKIYLLELPEPLITTELAEILGVLYNEYPQSNDEKEDNNEEKRITGIFTALASLPKPHIATLDAITTHFYRLIKILRMANANDTSEEKSKEVDMFVSTFITDVSKEFANCILHAKKFEDNDLGYKIFYDILTHKKRIFKELKRQNSSER</sequence>
<dbReference type="SUPFAM" id="SSF48350">
    <property type="entry name" value="GTPase activation domain, GAP"/>
    <property type="match status" value="1"/>
</dbReference>
<protein>
    <submittedName>
        <fullName evidence="6">Similar to Saccharomyces cerevisiae YFL047W RGD2 GTPase-activating protein (RhoGAP) for Cdc42p and Rho5p</fullName>
    </submittedName>
</protein>
<dbReference type="PANTHER" id="PTHR23065:SF17">
    <property type="entry name" value="RHO-GTPASE-ACTIVATING PROTEIN RGD2"/>
    <property type="match status" value="1"/>
</dbReference>
<feature type="region of interest" description="Disordered" evidence="2">
    <location>
        <begin position="363"/>
        <end position="404"/>
    </location>
</feature>
<feature type="domain" description="Rho-GAP" evidence="4">
    <location>
        <begin position="535"/>
        <end position="758"/>
    </location>
</feature>
<dbReference type="Pfam" id="PF00610">
    <property type="entry name" value="DEP"/>
    <property type="match status" value="1"/>
</dbReference>
<evidence type="ECO:0000313" key="7">
    <source>
        <dbReference type="Proteomes" id="UP000196158"/>
    </source>
</evidence>
<gene>
    <name evidence="6" type="ORF">KASA_0Q10802G</name>
</gene>
<dbReference type="GO" id="GO:0005886">
    <property type="term" value="C:plasma membrane"/>
    <property type="evidence" value="ECO:0007669"/>
    <property type="project" value="TreeGrafter"/>
</dbReference>
<dbReference type="GO" id="GO:0005096">
    <property type="term" value="F:GTPase activator activity"/>
    <property type="evidence" value="ECO:0007669"/>
    <property type="project" value="TreeGrafter"/>
</dbReference>
<dbReference type="AlphaFoldDB" id="A0A1X7QYR8"/>
<evidence type="ECO:0000259" key="3">
    <source>
        <dbReference type="PROSITE" id="PS50186"/>
    </source>
</evidence>
<feature type="domain" description="F-BAR" evidence="5">
    <location>
        <begin position="2"/>
        <end position="501"/>
    </location>
</feature>
<keyword evidence="1" id="KW-0175">Coiled coil</keyword>
<evidence type="ECO:0000259" key="4">
    <source>
        <dbReference type="PROSITE" id="PS50238"/>
    </source>
</evidence>
<dbReference type="PROSITE" id="PS51741">
    <property type="entry name" value="F_BAR"/>
    <property type="match status" value="1"/>
</dbReference>
<dbReference type="CDD" id="cd04399">
    <property type="entry name" value="RhoGAP_fRGD2"/>
    <property type="match status" value="1"/>
</dbReference>
<feature type="compositionally biased region" description="Low complexity" evidence="2">
    <location>
        <begin position="387"/>
        <end position="398"/>
    </location>
</feature>
<dbReference type="Gene3D" id="1.10.555.10">
    <property type="entry name" value="Rho GTPase activation protein"/>
    <property type="match status" value="1"/>
</dbReference>
<dbReference type="PROSITE" id="PS50238">
    <property type="entry name" value="RHOGAP"/>
    <property type="match status" value="1"/>
</dbReference>
<dbReference type="Pfam" id="PF00620">
    <property type="entry name" value="RhoGAP"/>
    <property type="match status" value="1"/>
</dbReference>
<dbReference type="PANTHER" id="PTHR23065">
    <property type="entry name" value="PROLINE-SERINE-THREONINE PHOSPHATASE INTERACTING PROTEIN 1"/>
    <property type="match status" value="1"/>
</dbReference>
<reference evidence="6 7" key="1">
    <citation type="submission" date="2017-04" db="EMBL/GenBank/DDBJ databases">
        <authorList>
            <person name="Afonso C.L."/>
            <person name="Miller P.J."/>
            <person name="Scott M.A."/>
            <person name="Spackman E."/>
            <person name="Goraichik I."/>
            <person name="Dimitrov K.M."/>
            <person name="Suarez D.L."/>
            <person name="Swayne D.E."/>
        </authorList>
    </citation>
    <scope>NUCLEOTIDE SEQUENCE [LARGE SCALE GENOMIC DNA]</scope>
</reference>
<keyword evidence="7" id="KW-1185">Reference proteome</keyword>
<organism evidence="6 7">
    <name type="scientific">Maudiozyma saulgeensis</name>
    <dbReference type="NCBI Taxonomy" id="1789683"/>
    <lineage>
        <taxon>Eukaryota</taxon>
        <taxon>Fungi</taxon>
        <taxon>Dikarya</taxon>
        <taxon>Ascomycota</taxon>
        <taxon>Saccharomycotina</taxon>
        <taxon>Saccharomycetes</taxon>
        <taxon>Saccharomycetales</taxon>
        <taxon>Saccharomycetaceae</taxon>
        <taxon>Maudiozyma</taxon>
    </lineage>
</organism>
<dbReference type="SMART" id="SM00049">
    <property type="entry name" value="DEP"/>
    <property type="match status" value="1"/>
</dbReference>
<dbReference type="OrthoDB" id="2155291at2759"/>
<dbReference type="Pfam" id="PF00611">
    <property type="entry name" value="FCH"/>
    <property type="match status" value="1"/>
</dbReference>
<dbReference type="GO" id="GO:0005737">
    <property type="term" value="C:cytoplasm"/>
    <property type="evidence" value="ECO:0007669"/>
    <property type="project" value="TreeGrafter"/>
</dbReference>
<dbReference type="InterPro" id="IPR000198">
    <property type="entry name" value="RhoGAP_dom"/>
</dbReference>
<dbReference type="STRING" id="1789683.A0A1X7QYR8"/>
<proteinExistence type="predicted"/>
<dbReference type="SMART" id="SM00055">
    <property type="entry name" value="FCH"/>
    <property type="match status" value="1"/>
</dbReference>
<dbReference type="EMBL" id="FXLY01000002">
    <property type="protein sequence ID" value="SMN18575.1"/>
    <property type="molecule type" value="Genomic_DNA"/>
</dbReference>
<evidence type="ECO:0000313" key="6">
    <source>
        <dbReference type="EMBL" id="SMN18575.1"/>
    </source>
</evidence>
<name>A0A1X7QYR8_9SACH</name>
<dbReference type="GO" id="GO:0000935">
    <property type="term" value="C:division septum"/>
    <property type="evidence" value="ECO:0007669"/>
    <property type="project" value="TreeGrafter"/>
</dbReference>
<dbReference type="InterPro" id="IPR001060">
    <property type="entry name" value="FCH_dom"/>
</dbReference>
<evidence type="ECO:0000256" key="1">
    <source>
        <dbReference type="PROSITE-ProRule" id="PRU01077"/>
    </source>
</evidence>
<dbReference type="InterPro" id="IPR000591">
    <property type="entry name" value="DEP_dom"/>
</dbReference>
<dbReference type="InterPro" id="IPR036390">
    <property type="entry name" value="WH_DNA-bd_sf"/>
</dbReference>
<evidence type="ECO:0000259" key="5">
    <source>
        <dbReference type="PROSITE" id="PS51741"/>
    </source>
</evidence>
<feature type="domain" description="DEP" evidence="3">
    <location>
        <begin position="228"/>
        <end position="295"/>
    </location>
</feature>
<dbReference type="SUPFAM" id="SSF46785">
    <property type="entry name" value="Winged helix' DNA-binding domain"/>
    <property type="match status" value="1"/>
</dbReference>
<dbReference type="SUPFAM" id="SSF103657">
    <property type="entry name" value="BAR/IMD domain-like"/>
    <property type="match status" value="1"/>
</dbReference>
<dbReference type="GO" id="GO:0007264">
    <property type="term" value="P:small GTPase-mediated signal transduction"/>
    <property type="evidence" value="ECO:0007669"/>
    <property type="project" value="TreeGrafter"/>
</dbReference>
<dbReference type="InterPro" id="IPR027267">
    <property type="entry name" value="AH/BAR_dom_sf"/>
</dbReference>
<dbReference type="GO" id="GO:0007010">
    <property type="term" value="P:cytoskeleton organization"/>
    <property type="evidence" value="ECO:0007669"/>
    <property type="project" value="TreeGrafter"/>
</dbReference>
<dbReference type="SMART" id="SM00324">
    <property type="entry name" value="RhoGAP"/>
    <property type="match status" value="1"/>
</dbReference>
<evidence type="ECO:0000256" key="2">
    <source>
        <dbReference type="SAM" id="MobiDB-lite"/>
    </source>
</evidence>
<dbReference type="InterPro" id="IPR031160">
    <property type="entry name" value="F_BAR_dom"/>
</dbReference>
<accession>A0A1X7QYR8</accession>
<dbReference type="Proteomes" id="UP000196158">
    <property type="component" value="Unassembled WGS sequence"/>
</dbReference>
<dbReference type="Gene3D" id="1.20.1270.60">
    <property type="entry name" value="Arfaptin homology (AH) domain/BAR domain"/>
    <property type="match status" value="2"/>
</dbReference>
<dbReference type="InterPro" id="IPR008936">
    <property type="entry name" value="Rho_GTPase_activation_prot"/>
</dbReference>